<dbReference type="EMBL" id="QEYD01000003">
    <property type="protein sequence ID" value="PWE30218.1"/>
    <property type="molecule type" value="Genomic_DNA"/>
</dbReference>
<evidence type="ECO:0000256" key="2">
    <source>
        <dbReference type="SAM" id="SignalP"/>
    </source>
</evidence>
<proteinExistence type="predicted"/>
<dbReference type="Proteomes" id="UP000244940">
    <property type="component" value="Unassembled WGS sequence"/>
</dbReference>
<evidence type="ECO:0000313" key="4">
    <source>
        <dbReference type="EMBL" id="PWE30218.1"/>
    </source>
</evidence>
<reference evidence="4 5" key="1">
    <citation type="submission" date="2018-05" db="EMBL/GenBank/DDBJ databases">
        <title>Pararhodobacter marina sp. nov., isolated from deep-sea water of the Indian Ocean.</title>
        <authorList>
            <person name="Lai Q.Sr."/>
            <person name="Liu X."/>
            <person name="Shao Z."/>
        </authorList>
    </citation>
    <scope>NUCLEOTIDE SEQUENCE [LARGE SCALE GENOMIC DNA]</scope>
    <source>
        <strain evidence="4 5">CIC4N-9</strain>
    </source>
</reference>
<dbReference type="PANTHER" id="PTHR43208:SF1">
    <property type="entry name" value="ABC TRANSPORTER SUBSTRATE-BINDING PROTEIN"/>
    <property type="match status" value="1"/>
</dbReference>
<dbReference type="InterPro" id="IPR006311">
    <property type="entry name" value="TAT_signal"/>
</dbReference>
<keyword evidence="1 2" id="KW-0732">Signal</keyword>
<dbReference type="PROSITE" id="PS51318">
    <property type="entry name" value="TAT"/>
    <property type="match status" value="1"/>
</dbReference>
<evidence type="ECO:0000256" key="1">
    <source>
        <dbReference type="ARBA" id="ARBA00022729"/>
    </source>
</evidence>
<dbReference type="Pfam" id="PF02608">
    <property type="entry name" value="Bmp"/>
    <property type="match status" value="1"/>
</dbReference>
<evidence type="ECO:0000313" key="5">
    <source>
        <dbReference type="Proteomes" id="UP000244940"/>
    </source>
</evidence>
<dbReference type="AlphaFoldDB" id="A0A2U2CE88"/>
<dbReference type="CDD" id="cd19963">
    <property type="entry name" value="PBP1_BMP-like"/>
    <property type="match status" value="1"/>
</dbReference>
<keyword evidence="5" id="KW-1185">Reference proteome</keyword>
<feature type="domain" description="ABC transporter substrate-binding protein PnrA-like" evidence="3">
    <location>
        <begin position="32"/>
        <end position="305"/>
    </location>
</feature>
<dbReference type="RefSeq" id="WP_109532364.1">
    <property type="nucleotide sequence ID" value="NZ_CAXPUO010000025.1"/>
</dbReference>
<accession>A0A2U2CE88</accession>
<organism evidence="4 5">
    <name type="scientific">Pararhodobacter marinus</name>
    <dbReference type="NCBI Taxonomy" id="2184063"/>
    <lineage>
        <taxon>Bacteria</taxon>
        <taxon>Pseudomonadati</taxon>
        <taxon>Pseudomonadota</taxon>
        <taxon>Alphaproteobacteria</taxon>
        <taxon>Rhodobacterales</taxon>
        <taxon>Paracoccaceae</taxon>
        <taxon>Pararhodobacter</taxon>
    </lineage>
</organism>
<gene>
    <name evidence="4" type="ORF">C4N9_05840</name>
</gene>
<feature type="chain" id="PRO_5015532039" evidence="2">
    <location>
        <begin position="28"/>
        <end position="362"/>
    </location>
</feature>
<dbReference type="OrthoDB" id="9781639at2"/>
<dbReference type="InterPro" id="IPR003760">
    <property type="entry name" value="PnrA-like"/>
</dbReference>
<name>A0A2U2CE88_9RHOB</name>
<sequence>MKRRQLLASSAAALGLAATAGTRAALAQSPMKVGFIYVGAVGDFGWNYAHDQARAAAQEHFGSAIETTFVESVPEGPDAERVMTQMALSGAQMIFATSFGYGPALNATAARFPDVAFEHATGYIQEHPNVSLYNARFHEGRAVIGTIAGRMTQTNKIGYIAAFPIAEVLMGINAAYLHAKKVNPDAEMRVVWAFTWGDPALEAAAAEALIDQGCDIIMQHTDSTAPLLVAQDRGALAFGQASDMSSFAPEAHLTAIIDNWAPYYIQRIQAKLDGTWTAGNVWPGLAEGEVLIAPYNDRVPAEVQAEADAMIAAISSGEYNPFTGPLNKQDGSVWLEEGQVADDGMLWGMDFYLEGIEGDIPS</sequence>
<protein>
    <submittedName>
        <fullName evidence="4">BMP family ABC transporter substrate-binding protein</fullName>
    </submittedName>
</protein>
<dbReference type="PANTHER" id="PTHR43208">
    <property type="entry name" value="ABC TRANSPORTER SUBSTRATE-BINDING PROTEIN"/>
    <property type="match status" value="1"/>
</dbReference>
<dbReference type="GO" id="GO:0005886">
    <property type="term" value="C:plasma membrane"/>
    <property type="evidence" value="ECO:0007669"/>
    <property type="project" value="InterPro"/>
</dbReference>
<dbReference type="GeneID" id="94364402"/>
<feature type="signal peptide" evidence="2">
    <location>
        <begin position="1"/>
        <end position="27"/>
    </location>
</feature>
<dbReference type="Gene3D" id="3.40.50.2300">
    <property type="match status" value="2"/>
</dbReference>
<evidence type="ECO:0000259" key="3">
    <source>
        <dbReference type="Pfam" id="PF02608"/>
    </source>
</evidence>
<comment type="caution">
    <text evidence="4">The sequence shown here is derived from an EMBL/GenBank/DDBJ whole genome shotgun (WGS) entry which is preliminary data.</text>
</comment>
<dbReference type="InterPro" id="IPR052910">
    <property type="entry name" value="ABC-Purine-Binding"/>
</dbReference>